<evidence type="ECO:0000259" key="2">
    <source>
        <dbReference type="Pfam" id="PF23639"/>
    </source>
</evidence>
<dbReference type="Pfam" id="PF23639">
    <property type="entry name" value="DUF7146"/>
    <property type="match status" value="1"/>
</dbReference>
<dbReference type="CDD" id="cd01029">
    <property type="entry name" value="TOPRIM_primases"/>
    <property type="match status" value="1"/>
</dbReference>
<organism evidence="3 4">
    <name type="scientific">Jannaschia seosinensis</name>
    <dbReference type="NCBI Taxonomy" id="313367"/>
    <lineage>
        <taxon>Bacteria</taxon>
        <taxon>Pseudomonadati</taxon>
        <taxon>Pseudomonadota</taxon>
        <taxon>Alphaproteobacteria</taxon>
        <taxon>Rhodobacterales</taxon>
        <taxon>Roseobacteraceae</taxon>
        <taxon>Jannaschia</taxon>
    </lineage>
</organism>
<dbReference type="RefSeq" id="WP_222101776.1">
    <property type="nucleotide sequence ID" value="NZ_CYPR01000196.1"/>
</dbReference>
<name>A0A0M7BBJ8_9RHOB</name>
<dbReference type="Proteomes" id="UP000049455">
    <property type="component" value="Unassembled WGS sequence"/>
</dbReference>
<sequence>MLDLNDAKPLGGEPLRYDLDLVVARLRETAEVWVPRLFPRGRRSGDEWRLANIRGDAPRNTGSCVITLRGAHAGDWIDFDGNQGGGPISAIEEATGLDGRALIVEAAEIAGIAPGAPERRAPPTPPPLKRDPALEIAHILTGAETITGSPVARYLTGRGLMVPEAADLLFHPDLTHWETKTGYPAMLGQVRDRDGAVIGLHRSYLAIEDESVSKAPLDKAKKMLGRVAGGAVRLAALGDGDRLALSEGIETGLAVMTACPDLPVWATLSTSGLEQVDLPPGVRRVLILADNDTSGAGLRAAEAAARRLRAQGRDVAVVLPPEEGEDFNDLLLRKGPEAIAALIVDAEAITEAEPTLLIGQHRPVNYQGSGEAIPTLRADEGDLARSVERVWSLLMASNRTPWVFRFAGQPTWVVPDDEGRPVATAITEERLRHMLARLAHWKKLNGKGELIAAPPPIAVVKSVLATPDPALPVLVGIVNTPVFGRGGTLLTTPGYHPDARLLYAPTPGFVVPTIPAKPSAAEVAAARNLLCEDLLGDFPFVGPAEMAHVIALLLLGFLRGMIDGPTPLHLIEKPSPGSGATLMVDAVATILTGSGASVMTEGRDDDEWRKRVTAKLRQIPAIVLIDNLRAKLDSSAVAAALTAPFWEDRILGASEMTRLPIRCLWIATGNNPEFSNEMARRLLRIRLDPHEERLWQRTGFRHPDLMTWVRANRPRLVAACLTLCQAWIAAGKPRGARTIGSFENWAHVVGGVLEVAGIPGFLGNLEEMMEASDSEGAGWSAFIAA</sequence>
<dbReference type="Gene3D" id="3.40.1360.10">
    <property type="match status" value="1"/>
</dbReference>
<dbReference type="AlphaFoldDB" id="A0A0M7BBJ8"/>
<gene>
    <name evidence="3" type="ORF">JSE7799_02887</name>
</gene>
<dbReference type="Pfam" id="PF13362">
    <property type="entry name" value="Toprim_3"/>
    <property type="match status" value="1"/>
</dbReference>
<evidence type="ECO:0000259" key="1">
    <source>
        <dbReference type="Pfam" id="PF13362"/>
    </source>
</evidence>
<dbReference type="InterPro" id="IPR055570">
    <property type="entry name" value="DUF7146"/>
</dbReference>
<evidence type="ECO:0000313" key="3">
    <source>
        <dbReference type="EMBL" id="CUH40157.1"/>
    </source>
</evidence>
<dbReference type="InterPro" id="IPR034154">
    <property type="entry name" value="TOPRIM_DnaG/twinkle"/>
</dbReference>
<proteinExistence type="predicted"/>
<protein>
    <submittedName>
        <fullName evidence="3">Conjugative transfer relaxase protein TraI</fullName>
    </submittedName>
</protein>
<dbReference type="InterPro" id="IPR006171">
    <property type="entry name" value="TOPRIM_dom"/>
</dbReference>
<dbReference type="EMBL" id="CYPR01000196">
    <property type="protein sequence ID" value="CUH40157.1"/>
    <property type="molecule type" value="Genomic_DNA"/>
</dbReference>
<feature type="domain" description="Toprim" evidence="1">
    <location>
        <begin position="243"/>
        <end position="337"/>
    </location>
</feature>
<dbReference type="STRING" id="313367.JSE7799_02887"/>
<reference evidence="3 4" key="1">
    <citation type="submission" date="2015-09" db="EMBL/GenBank/DDBJ databases">
        <authorList>
            <person name="Jackson K.R."/>
            <person name="Lunt B.L."/>
            <person name="Fisher J.N.B."/>
            <person name="Gardner A.V."/>
            <person name="Bailey M.E."/>
            <person name="Deus L.M."/>
            <person name="Earl A.S."/>
            <person name="Gibby P.D."/>
            <person name="Hartmann K.A."/>
            <person name="Liu J.E."/>
            <person name="Manci A.M."/>
            <person name="Nielsen D.A."/>
            <person name="Solomon M.B."/>
            <person name="Breakwell D.P."/>
            <person name="Burnett S.H."/>
            <person name="Grose J.H."/>
        </authorList>
    </citation>
    <scope>NUCLEOTIDE SEQUENCE [LARGE SCALE GENOMIC DNA]</scope>
    <source>
        <strain evidence="3 4">CECT 7799</strain>
    </source>
</reference>
<evidence type="ECO:0000313" key="4">
    <source>
        <dbReference type="Proteomes" id="UP000049455"/>
    </source>
</evidence>
<feature type="domain" description="DUF7146" evidence="2">
    <location>
        <begin position="135"/>
        <end position="234"/>
    </location>
</feature>
<accession>A0A0M7BBJ8</accession>
<keyword evidence="4" id="KW-1185">Reference proteome</keyword>